<evidence type="ECO:0008006" key="3">
    <source>
        <dbReference type="Google" id="ProtNLM"/>
    </source>
</evidence>
<dbReference type="Gene3D" id="3.40.1800.10">
    <property type="entry name" value="His-Me finger endonucleases"/>
    <property type="match status" value="1"/>
</dbReference>
<evidence type="ECO:0000313" key="2">
    <source>
        <dbReference type="Proteomes" id="UP000419138"/>
    </source>
</evidence>
<name>A0A646KQ58_STRJU</name>
<dbReference type="InterPro" id="IPR004211">
    <property type="entry name" value="Endonuclease_7"/>
</dbReference>
<dbReference type="InterPro" id="IPR038563">
    <property type="entry name" value="Endonuclease_7_sf"/>
</dbReference>
<evidence type="ECO:0000313" key="1">
    <source>
        <dbReference type="EMBL" id="MQT04373.1"/>
    </source>
</evidence>
<dbReference type="InterPro" id="IPR044925">
    <property type="entry name" value="His-Me_finger_sf"/>
</dbReference>
<gene>
    <name evidence="1" type="ORF">FF041_30685</name>
</gene>
<protein>
    <recommendedName>
        <fullName evidence="3">Recombination endonuclease VII</fullName>
    </recommendedName>
</protein>
<reference evidence="1 2" key="1">
    <citation type="submission" date="2019-05" db="EMBL/GenBank/DDBJ databases">
        <title>Comparative genomics and metabolomics analyses of clavulanic acid producing Streptomyces species provides insight into specialized metabolism and evolution of beta-lactam biosynthetic gene clusters.</title>
        <authorList>
            <person name="Moore M.A."/>
            <person name="Cruz-Morales P."/>
            <person name="Barona Gomez F."/>
            <person name="Kapil T."/>
        </authorList>
    </citation>
    <scope>NUCLEOTIDE SEQUENCE [LARGE SCALE GENOMIC DNA]</scope>
    <source>
        <strain evidence="1 2">NRRL 5741</strain>
    </source>
</reference>
<dbReference type="SUPFAM" id="SSF54060">
    <property type="entry name" value="His-Me finger endonucleases"/>
    <property type="match status" value="1"/>
</dbReference>
<organism evidence="1 2">
    <name type="scientific">Streptomyces jumonjinensis</name>
    <dbReference type="NCBI Taxonomy" id="1945"/>
    <lineage>
        <taxon>Bacteria</taxon>
        <taxon>Bacillati</taxon>
        <taxon>Actinomycetota</taxon>
        <taxon>Actinomycetes</taxon>
        <taxon>Kitasatosporales</taxon>
        <taxon>Streptomycetaceae</taxon>
        <taxon>Streptomyces</taxon>
    </lineage>
</organism>
<sequence>MKRCITCELVKPNSEYYKSEKSADRLKRDCIQCNWAYNLKRRFNITPQQYAEILELQNGGCAICERGSSADGKRLAIDHFHGCCQMDGGSCGKCIRGLLCTSCNTMLGKYETLPSRFQDSLHLNSYISNPPARQL</sequence>
<keyword evidence="2" id="KW-1185">Reference proteome</keyword>
<comment type="caution">
    <text evidence="1">The sequence shown here is derived from an EMBL/GenBank/DDBJ whole genome shotgun (WGS) entry which is preliminary data.</text>
</comment>
<dbReference type="Pfam" id="PF02945">
    <property type="entry name" value="Endonuclease_7"/>
    <property type="match status" value="1"/>
</dbReference>
<dbReference type="EMBL" id="VCLA01000191">
    <property type="protein sequence ID" value="MQT04373.1"/>
    <property type="molecule type" value="Genomic_DNA"/>
</dbReference>
<proteinExistence type="predicted"/>
<dbReference type="AlphaFoldDB" id="A0A646KQ58"/>
<feature type="non-terminal residue" evidence="1">
    <location>
        <position position="135"/>
    </location>
</feature>
<dbReference type="Proteomes" id="UP000419138">
    <property type="component" value="Unassembled WGS sequence"/>
</dbReference>
<accession>A0A646KQ58</accession>